<organism evidence="2 3">
    <name type="scientific">Hydrogenophaga borbori</name>
    <dbReference type="NCBI Taxonomy" id="2294117"/>
    <lineage>
        <taxon>Bacteria</taxon>
        <taxon>Pseudomonadati</taxon>
        <taxon>Pseudomonadota</taxon>
        <taxon>Betaproteobacteria</taxon>
        <taxon>Burkholderiales</taxon>
        <taxon>Comamonadaceae</taxon>
        <taxon>Hydrogenophaga</taxon>
    </lineage>
</organism>
<reference evidence="2 3" key="1">
    <citation type="submission" date="2018-08" db="EMBL/GenBank/DDBJ databases">
        <title>Hydrogenophaga sp. LA-38 isolated from sludge.</title>
        <authorList>
            <person name="Im W.-T."/>
        </authorList>
    </citation>
    <scope>NUCLEOTIDE SEQUENCE [LARGE SCALE GENOMIC DNA]</scope>
    <source>
        <strain evidence="2 3">LA-38</strain>
    </source>
</reference>
<dbReference type="GO" id="GO:0046872">
    <property type="term" value="F:metal ion binding"/>
    <property type="evidence" value="ECO:0007669"/>
    <property type="project" value="InterPro"/>
</dbReference>
<dbReference type="InterPro" id="IPR021604">
    <property type="entry name" value="CopK"/>
</dbReference>
<protein>
    <submittedName>
        <fullName evidence="2">Copper resistance protein CopK</fullName>
    </submittedName>
</protein>
<dbReference type="InterPro" id="IPR038644">
    <property type="entry name" value="CopK_sf"/>
</dbReference>
<dbReference type="Proteomes" id="UP000261931">
    <property type="component" value="Unassembled WGS sequence"/>
</dbReference>
<sequence length="93" mass="10067">MNARFLVLALSLSAASAFAGDAARATAKEMVPLKNGEVLYVFEDGRMARENQYGRAVYLKAGETLQTADGRTITANSNEVARLNHLLQKGHTN</sequence>
<evidence type="ECO:0000256" key="1">
    <source>
        <dbReference type="SAM" id="SignalP"/>
    </source>
</evidence>
<dbReference type="AlphaFoldDB" id="A0A372EPW1"/>
<evidence type="ECO:0000313" key="3">
    <source>
        <dbReference type="Proteomes" id="UP000261931"/>
    </source>
</evidence>
<feature type="signal peptide" evidence="1">
    <location>
        <begin position="1"/>
        <end position="19"/>
    </location>
</feature>
<evidence type="ECO:0000313" key="2">
    <source>
        <dbReference type="EMBL" id="RFP82658.1"/>
    </source>
</evidence>
<dbReference type="RefSeq" id="WP_116957333.1">
    <property type="nucleotide sequence ID" value="NZ_QVLS01000001.1"/>
</dbReference>
<accession>A0A372EPW1</accession>
<comment type="caution">
    <text evidence="2">The sequence shown here is derived from an EMBL/GenBank/DDBJ whole genome shotgun (WGS) entry which is preliminary data.</text>
</comment>
<dbReference type="EMBL" id="QVLS01000001">
    <property type="protein sequence ID" value="RFP82658.1"/>
    <property type="molecule type" value="Genomic_DNA"/>
</dbReference>
<dbReference type="Pfam" id="PF11525">
    <property type="entry name" value="CopK"/>
    <property type="match status" value="1"/>
</dbReference>
<keyword evidence="1" id="KW-0732">Signal</keyword>
<dbReference type="Gene3D" id="2.40.10.300">
    <property type="entry name" value="Copper resistance protein K"/>
    <property type="match status" value="1"/>
</dbReference>
<gene>
    <name evidence="2" type="ORF">DY262_02195</name>
</gene>
<keyword evidence="3" id="KW-1185">Reference proteome</keyword>
<name>A0A372EPW1_9BURK</name>
<proteinExistence type="predicted"/>
<feature type="chain" id="PRO_5016919825" evidence="1">
    <location>
        <begin position="20"/>
        <end position="93"/>
    </location>
</feature>